<dbReference type="AlphaFoldDB" id="A0A1F4YE90"/>
<dbReference type="GO" id="GO:0051301">
    <property type="term" value="P:cell division"/>
    <property type="evidence" value="ECO:0007669"/>
    <property type="project" value="UniProtKB-KW"/>
</dbReference>
<dbReference type="GO" id="GO:0005886">
    <property type="term" value="C:plasma membrane"/>
    <property type="evidence" value="ECO:0007669"/>
    <property type="project" value="UniProtKB-SubCell"/>
</dbReference>
<reference evidence="14 15" key="1">
    <citation type="journal article" date="2016" name="Nat. Commun.">
        <title>Thousands of microbial genomes shed light on interconnected biogeochemical processes in an aquifer system.</title>
        <authorList>
            <person name="Anantharaman K."/>
            <person name="Brown C.T."/>
            <person name="Hug L.A."/>
            <person name="Sharon I."/>
            <person name="Castelle C.J."/>
            <person name="Probst A.J."/>
            <person name="Thomas B.C."/>
            <person name="Singh A."/>
            <person name="Wilkins M.J."/>
            <person name="Karaoz U."/>
            <person name="Brodie E.L."/>
            <person name="Williams K.H."/>
            <person name="Hubbard S.S."/>
            <person name="Banfield J.F."/>
        </authorList>
    </citation>
    <scope>NUCLEOTIDE SEQUENCE [LARGE SCALE GENOMIC DNA]</scope>
</reference>
<dbReference type="InterPro" id="IPR040690">
    <property type="entry name" value="FtsX_ECD"/>
</dbReference>
<dbReference type="PIRSF" id="PIRSF003097">
    <property type="entry name" value="FtsX"/>
    <property type="match status" value="1"/>
</dbReference>
<keyword evidence="8 10" id="KW-0472">Membrane</keyword>
<accession>A0A1F4YE90</accession>
<evidence type="ECO:0000256" key="6">
    <source>
        <dbReference type="ARBA" id="ARBA00022692"/>
    </source>
</evidence>
<protein>
    <recommendedName>
        <fullName evidence="3 10">Cell division protein FtsX</fullName>
    </recommendedName>
</protein>
<evidence type="ECO:0000256" key="8">
    <source>
        <dbReference type="ARBA" id="ARBA00023136"/>
    </source>
</evidence>
<dbReference type="PANTHER" id="PTHR47755">
    <property type="entry name" value="CELL DIVISION PROTEIN FTSX"/>
    <property type="match status" value="1"/>
</dbReference>
<dbReference type="EMBL" id="MEXH01000018">
    <property type="protein sequence ID" value="OGC92295.1"/>
    <property type="molecule type" value="Genomic_DNA"/>
</dbReference>
<proteinExistence type="inferred from homology"/>
<evidence type="ECO:0000256" key="3">
    <source>
        <dbReference type="ARBA" id="ARBA00021907"/>
    </source>
</evidence>
<keyword evidence="9 10" id="KW-0131">Cell cycle</keyword>
<comment type="subcellular location">
    <subcellularLocation>
        <location evidence="1">Cell membrane</location>
        <topology evidence="1">Multi-pass membrane protein</topology>
    </subcellularLocation>
</comment>
<dbReference type="Proteomes" id="UP000178176">
    <property type="component" value="Unassembled WGS sequence"/>
</dbReference>
<evidence type="ECO:0000256" key="9">
    <source>
        <dbReference type="ARBA" id="ARBA00023306"/>
    </source>
</evidence>
<dbReference type="InterPro" id="IPR003838">
    <property type="entry name" value="ABC3_permease_C"/>
</dbReference>
<evidence type="ECO:0000256" key="2">
    <source>
        <dbReference type="ARBA" id="ARBA00007379"/>
    </source>
</evidence>
<comment type="similarity">
    <text evidence="2 10">Belongs to the ABC-4 integral membrane protein family. FtsX subfamily.</text>
</comment>
<comment type="caution">
    <text evidence="14">The sequence shown here is derived from an EMBL/GenBank/DDBJ whole genome shotgun (WGS) entry which is preliminary data.</text>
</comment>
<keyword evidence="6 11" id="KW-0812">Transmembrane</keyword>
<dbReference type="Pfam" id="PF18075">
    <property type="entry name" value="FtsX_ECD"/>
    <property type="match status" value="1"/>
</dbReference>
<feature type="transmembrane region" description="Helical" evidence="11">
    <location>
        <begin position="167"/>
        <end position="190"/>
    </location>
</feature>
<evidence type="ECO:0000256" key="11">
    <source>
        <dbReference type="SAM" id="Phobius"/>
    </source>
</evidence>
<evidence type="ECO:0000256" key="7">
    <source>
        <dbReference type="ARBA" id="ARBA00022989"/>
    </source>
</evidence>
<organism evidence="14 15">
    <name type="scientific">Candidatus Amesbacteria bacterium RIFCSPHIGHO2_01_FULL_48_32b</name>
    <dbReference type="NCBI Taxonomy" id="1797253"/>
    <lineage>
        <taxon>Bacteria</taxon>
        <taxon>Candidatus Amesiibacteriota</taxon>
    </lineage>
</organism>
<keyword evidence="4 10" id="KW-1003">Cell membrane</keyword>
<gene>
    <name evidence="14" type="ORF">A2876_05270</name>
</gene>
<dbReference type="Pfam" id="PF02687">
    <property type="entry name" value="FtsX"/>
    <property type="match status" value="1"/>
</dbReference>
<keyword evidence="5 10" id="KW-0132">Cell division</keyword>
<keyword evidence="7 11" id="KW-1133">Transmembrane helix</keyword>
<evidence type="ECO:0000313" key="15">
    <source>
        <dbReference type="Proteomes" id="UP000178176"/>
    </source>
</evidence>
<feature type="transmembrane region" description="Helical" evidence="11">
    <location>
        <begin position="20"/>
        <end position="47"/>
    </location>
</feature>
<dbReference type="InterPro" id="IPR004513">
    <property type="entry name" value="FtsX"/>
</dbReference>
<evidence type="ECO:0000256" key="5">
    <source>
        <dbReference type="ARBA" id="ARBA00022618"/>
    </source>
</evidence>
<evidence type="ECO:0000259" key="12">
    <source>
        <dbReference type="Pfam" id="PF02687"/>
    </source>
</evidence>
<evidence type="ECO:0000256" key="10">
    <source>
        <dbReference type="PIRNR" id="PIRNR003097"/>
    </source>
</evidence>
<dbReference type="Gene3D" id="3.30.70.3040">
    <property type="match status" value="1"/>
</dbReference>
<evidence type="ECO:0000256" key="1">
    <source>
        <dbReference type="ARBA" id="ARBA00004651"/>
    </source>
</evidence>
<name>A0A1F4YE90_9BACT</name>
<evidence type="ECO:0000256" key="4">
    <source>
        <dbReference type="ARBA" id="ARBA00022475"/>
    </source>
</evidence>
<dbReference type="PANTHER" id="PTHR47755:SF1">
    <property type="entry name" value="CELL DIVISION PROTEIN FTSX"/>
    <property type="match status" value="1"/>
</dbReference>
<evidence type="ECO:0000313" key="14">
    <source>
        <dbReference type="EMBL" id="OGC92295.1"/>
    </source>
</evidence>
<feature type="transmembrane region" description="Helical" evidence="11">
    <location>
        <begin position="262"/>
        <end position="286"/>
    </location>
</feature>
<feature type="transmembrane region" description="Helical" evidence="11">
    <location>
        <begin position="210"/>
        <end position="229"/>
    </location>
</feature>
<feature type="domain" description="ABC3 transporter permease C-terminal" evidence="12">
    <location>
        <begin position="173"/>
        <end position="290"/>
    </location>
</feature>
<sequence length="292" mass="31805">MSSHFEIALNRVRRSPYQAAAAISIMTMSLFLGCIFFLIAAGSQVILKFFETRPQINAFFKSDYVPSSSQVESLKSRLEATGKVGTVIYVSKEDALVVYKELNRSDPLLMEAVTAQMLPSSVEVSAKDPNNLKELAALLRTEEGVDDVRFAEDIIASLTKWTSSVRVVGGFLVGSHILITFFIIVLIIGIKVANRRDEITLMQLVGATPGYIAAPFVWEGIFYGLSGAVMAWGITYLILLYSMGFLVSFLAGIPILPPPIVFMLELLLGEIALGSLVGGLGGLLAVRRYLKA</sequence>
<feature type="domain" description="FtsX extracellular" evidence="13">
    <location>
        <begin position="55"/>
        <end position="148"/>
    </location>
</feature>
<evidence type="ECO:0000259" key="13">
    <source>
        <dbReference type="Pfam" id="PF18075"/>
    </source>
</evidence>
<feature type="transmembrane region" description="Helical" evidence="11">
    <location>
        <begin position="236"/>
        <end position="256"/>
    </location>
</feature>